<dbReference type="Pfam" id="PF16094">
    <property type="entry name" value="PAC1"/>
    <property type="match status" value="1"/>
</dbReference>
<dbReference type="WBParaSite" id="HNAJ_0000273901-mRNA-1">
    <property type="protein sequence ID" value="HNAJ_0000273901-mRNA-1"/>
    <property type="gene ID" value="HNAJ_0000273901"/>
</dbReference>
<comment type="similarity">
    <text evidence="1">Belongs to the PSMG1 family.</text>
</comment>
<keyword evidence="5" id="KW-1185">Reference proteome</keyword>
<dbReference type="GO" id="GO:0005783">
    <property type="term" value="C:endoplasmic reticulum"/>
    <property type="evidence" value="ECO:0007669"/>
    <property type="project" value="InterPro"/>
</dbReference>
<sequence length="253" mass="28161">MAVLFPKKVPAFSRALGERDDGFDFDSDYLVPTEVSTLQSFKVDEIIRTLIIGVGSAQCNALKETVDFSKAQIISEVSLLLSNHIIMTCFAYKFDGAVLIWLCDTQQSESCYGFGKWIEALLSPFELEKNACIYILSDAPTSEFQSDLKPAAPFVRVLRSPKAASEYLDIKVLEPPNIISGFAAALMSHCIYESLPACVLITYYDNIRASSTDQDIATVISPILRSTNQLQPYILPHHKPPKLSAQNFDQMYI</sequence>
<dbReference type="Proteomes" id="UP000278807">
    <property type="component" value="Unassembled WGS sequence"/>
</dbReference>
<evidence type="ECO:0000256" key="1">
    <source>
        <dbReference type="ARBA" id="ARBA00005261"/>
    </source>
</evidence>
<evidence type="ECO:0000313" key="6">
    <source>
        <dbReference type="WBParaSite" id="HNAJ_0000273901-mRNA-1"/>
    </source>
</evidence>
<dbReference type="PANTHER" id="PTHR15069">
    <property type="entry name" value="PROTEASOME ASSEMBLY CHAPERONE 1"/>
    <property type="match status" value="1"/>
</dbReference>
<dbReference type="OrthoDB" id="17536at2759"/>
<evidence type="ECO:0000256" key="3">
    <source>
        <dbReference type="ARBA" id="ARBA00023186"/>
    </source>
</evidence>
<evidence type="ECO:0000313" key="4">
    <source>
        <dbReference type="EMBL" id="VDN98597.1"/>
    </source>
</evidence>
<organism evidence="6">
    <name type="scientific">Rodentolepis nana</name>
    <name type="common">Dwarf tapeworm</name>
    <name type="synonym">Hymenolepis nana</name>
    <dbReference type="NCBI Taxonomy" id="102285"/>
    <lineage>
        <taxon>Eukaryota</taxon>
        <taxon>Metazoa</taxon>
        <taxon>Spiralia</taxon>
        <taxon>Lophotrochozoa</taxon>
        <taxon>Platyhelminthes</taxon>
        <taxon>Cestoda</taxon>
        <taxon>Eucestoda</taxon>
        <taxon>Cyclophyllidea</taxon>
        <taxon>Hymenolepididae</taxon>
        <taxon>Rodentolepis</taxon>
    </lineage>
</organism>
<reference evidence="6" key="1">
    <citation type="submission" date="2017-02" db="UniProtKB">
        <authorList>
            <consortium name="WormBaseParasite"/>
        </authorList>
    </citation>
    <scope>IDENTIFICATION</scope>
</reference>
<accession>A0A0R3T6Q1</accession>
<dbReference type="GO" id="GO:0070628">
    <property type="term" value="F:proteasome binding"/>
    <property type="evidence" value="ECO:0007669"/>
    <property type="project" value="TreeGrafter"/>
</dbReference>
<evidence type="ECO:0000313" key="5">
    <source>
        <dbReference type="Proteomes" id="UP000278807"/>
    </source>
</evidence>
<dbReference type="InterPro" id="IPR016565">
    <property type="entry name" value="Proteasome_assmbl_chp_1"/>
</dbReference>
<reference evidence="4 5" key="2">
    <citation type="submission" date="2018-11" db="EMBL/GenBank/DDBJ databases">
        <authorList>
            <consortium name="Pathogen Informatics"/>
        </authorList>
    </citation>
    <scope>NUCLEOTIDE SEQUENCE [LARGE SCALE GENOMIC DNA]</scope>
</reference>
<keyword evidence="3" id="KW-0143">Chaperone</keyword>
<proteinExistence type="inferred from homology"/>
<gene>
    <name evidence="4" type="ORF">HNAJ_LOCUS2738</name>
</gene>
<name>A0A0R3T6Q1_RODNA</name>
<dbReference type="EMBL" id="UZAE01001420">
    <property type="protein sequence ID" value="VDN98597.1"/>
    <property type="molecule type" value="Genomic_DNA"/>
</dbReference>
<dbReference type="AlphaFoldDB" id="A0A0R3T6Q1"/>
<protein>
    <recommendedName>
        <fullName evidence="2">Proteasome assembly chaperone 1</fullName>
    </recommendedName>
</protein>
<dbReference type="GO" id="GO:0080129">
    <property type="term" value="P:proteasome core complex assembly"/>
    <property type="evidence" value="ECO:0007669"/>
    <property type="project" value="TreeGrafter"/>
</dbReference>
<dbReference type="PANTHER" id="PTHR15069:SF1">
    <property type="entry name" value="PROTEASOME ASSEMBLY CHAPERONE 1"/>
    <property type="match status" value="1"/>
</dbReference>
<evidence type="ECO:0000256" key="2">
    <source>
        <dbReference type="ARBA" id="ARBA00019180"/>
    </source>
</evidence>